<dbReference type="InterPro" id="IPR013120">
    <property type="entry name" value="FAR_NAD-bd"/>
</dbReference>
<comment type="caution">
    <text evidence="6">The sequence shown here is derived from an EMBL/GenBank/DDBJ whole genome shotgun (WGS) entry which is preliminary data.</text>
</comment>
<dbReference type="GO" id="GO:0008654">
    <property type="term" value="P:phospholipid biosynthetic process"/>
    <property type="evidence" value="ECO:0007669"/>
    <property type="project" value="TreeGrafter"/>
</dbReference>
<dbReference type="SUPFAM" id="SSF51735">
    <property type="entry name" value="NAD(P)-binding Rossmann-fold domains"/>
    <property type="match status" value="1"/>
</dbReference>
<dbReference type="GO" id="GO:0006072">
    <property type="term" value="P:glycerol-3-phosphate metabolic process"/>
    <property type="evidence" value="ECO:0007669"/>
    <property type="project" value="TreeGrafter"/>
</dbReference>
<feature type="compositionally biased region" description="Acidic residues" evidence="2">
    <location>
        <begin position="46"/>
        <end position="56"/>
    </location>
</feature>
<dbReference type="Pfam" id="PF01553">
    <property type="entry name" value="Acyltransferase"/>
    <property type="match status" value="1"/>
</dbReference>
<feature type="compositionally biased region" description="Low complexity" evidence="2">
    <location>
        <begin position="425"/>
        <end position="434"/>
    </location>
</feature>
<evidence type="ECO:0000256" key="1">
    <source>
        <dbReference type="ARBA" id="ARBA00004184"/>
    </source>
</evidence>
<feature type="region of interest" description="Disordered" evidence="2">
    <location>
        <begin position="573"/>
        <end position="600"/>
    </location>
</feature>
<dbReference type="GO" id="GO:0019432">
    <property type="term" value="P:triglyceride biosynthetic process"/>
    <property type="evidence" value="ECO:0007669"/>
    <property type="project" value="TreeGrafter"/>
</dbReference>
<feature type="compositionally biased region" description="Low complexity" evidence="2">
    <location>
        <begin position="453"/>
        <end position="486"/>
    </location>
</feature>
<feature type="domain" description="Thioester reductase (TE)" evidence="4">
    <location>
        <begin position="116"/>
        <end position="408"/>
    </location>
</feature>
<dbReference type="PANTHER" id="PTHR12563:SF17">
    <property type="entry name" value="DIHYDROXYACETONE PHOSPHATE ACYLTRANSFERASE"/>
    <property type="match status" value="1"/>
</dbReference>
<accession>A0A1X2ILH6</accession>
<dbReference type="GO" id="GO:0031966">
    <property type="term" value="C:mitochondrial membrane"/>
    <property type="evidence" value="ECO:0007669"/>
    <property type="project" value="TreeGrafter"/>
</dbReference>
<feature type="domain" description="GPAT/DHAPAT C-terminal" evidence="5">
    <location>
        <begin position="1132"/>
        <end position="1451"/>
    </location>
</feature>
<dbReference type="InterPro" id="IPR022284">
    <property type="entry name" value="GPAT/DHAPAT"/>
</dbReference>
<dbReference type="InterPro" id="IPR002123">
    <property type="entry name" value="Plipid/glycerol_acylTrfase"/>
</dbReference>
<dbReference type="Pfam" id="PF07993">
    <property type="entry name" value="NAD_binding_4"/>
    <property type="match status" value="1"/>
</dbReference>
<name>A0A1X2ILH6_9FUNG</name>
<feature type="compositionally biased region" description="Acidic residues" evidence="2">
    <location>
        <begin position="68"/>
        <end position="77"/>
    </location>
</feature>
<keyword evidence="7" id="KW-1185">Reference proteome</keyword>
<feature type="region of interest" description="Disordered" evidence="2">
    <location>
        <begin position="46"/>
        <end position="99"/>
    </location>
</feature>
<feature type="region of interest" description="Disordered" evidence="2">
    <location>
        <begin position="423"/>
        <end position="486"/>
    </location>
</feature>
<dbReference type="EMBL" id="MCGE01000009">
    <property type="protein sequence ID" value="ORZ17853.1"/>
    <property type="molecule type" value="Genomic_DNA"/>
</dbReference>
<dbReference type="STRING" id="90262.A0A1X2ILH6"/>
<evidence type="ECO:0000256" key="2">
    <source>
        <dbReference type="SAM" id="MobiDB-lite"/>
    </source>
</evidence>
<proteinExistence type="predicted"/>
<evidence type="ECO:0000259" key="4">
    <source>
        <dbReference type="Pfam" id="PF07993"/>
    </source>
</evidence>
<reference evidence="6 7" key="1">
    <citation type="submission" date="2016-07" db="EMBL/GenBank/DDBJ databases">
        <title>Pervasive Adenine N6-methylation of Active Genes in Fungi.</title>
        <authorList>
            <consortium name="DOE Joint Genome Institute"/>
            <person name="Mondo S.J."/>
            <person name="Dannebaum R.O."/>
            <person name="Kuo R.C."/>
            <person name="Labutti K."/>
            <person name="Haridas S."/>
            <person name="Kuo A."/>
            <person name="Salamov A."/>
            <person name="Ahrendt S.R."/>
            <person name="Lipzen A."/>
            <person name="Sullivan W."/>
            <person name="Andreopoulos W.B."/>
            <person name="Clum A."/>
            <person name="Lindquist E."/>
            <person name="Daum C."/>
            <person name="Ramamoorthy G.K."/>
            <person name="Gryganskyi A."/>
            <person name="Culley D."/>
            <person name="Magnuson J.K."/>
            <person name="James T.Y."/>
            <person name="O'Malley M.A."/>
            <person name="Stajich J.E."/>
            <person name="Spatafora J.W."/>
            <person name="Visel A."/>
            <person name="Grigoriev I.V."/>
        </authorList>
    </citation>
    <scope>NUCLEOTIDE SEQUENCE [LARGE SCALE GENOMIC DNA]</scope>
    <source>
        <strain evidence="6 7">NRRL 1336</strain>
    </source>
</reference>
<sequence>MTLVPTISITTPDLESKNLVMNSPLTASAPPSPTIFDVVKDMDDIPEFNSDDEQDLTLDPPTVTEEPLQVDDEDMEEKETQQQQQGKVENDNTQQQTGSILPQDVRQFYHNKSILITGATGFVGKALFWKLLHSLHEDIDCIYLLIRLAPSHRRLANPTLRLQEEILSNKAFVSLRRHMGSAVFDRLVKEKVVAIHGDLLQDNLGLSEQDHKTLVKHTNVIFHCAGNMDAHERLDISVKVNAAGTNSMVQLANECGSLSSFVYLSPLKTYGATQIPYNRVGILPQDTSVEDIIGHILESNVEDQSPVMNQVKPYYQNPYSFSMALAEHVLANDARKKQLSNFQQFPIGILRLGHIGPSVSEPLKGWADDVNGANGVILLTGRGTRVIDTGHGEVTADVIPVDFAVRTILSCASTMAIPPSNFVLPTTDDTSPDTIPERTSSTPSVGTARDSISSYSSTGTANTTTTTNTTATVKESSTGRSSESSSRTLSTVAAADCFPYIYHVSSIDMNAITWKLAYDAMRSYWTRTTGVTLAPSNAYFTASAQGLSRARTVMNSLRSAASTYMVNGNATTTTTTATEHTGMDPAKRRSARPTSNRSSHLSNRFVDKAARLAPNVMRTYTTNNNKTSRRSRRGGDNMTLLGQRLHEDPDNETFGPYALVPETADPIYWMTYFTNASYGMHYFVAMEPKTRLPMPVDGWSCALHGNNDTHDVIDHQIRSEIYSVDQINKRTGRMIDQLKHLLIQDNGGDGTSGDDAAWLADVDDSLEDWCQDQTVIDAEHDKRLVLGKWRKKVGSNDDAVKVVVLNDKRVNQAIHQITQNAGVSKQTAVNEAMKILARMSERTQMTFVWFTGSFLKSLFDNMFESVRISEESLRYIRDSTIGKRVVYVPVSRSLLDPLLVWYISIRYHLPVPALVCDEVMAQLGPISDLYRLAGAYYVKRDKSQRSPLNSAVTAAYTQVLLREHGALSMCLEKSRSRTGKYQDAFEDEVIDMVMESTLQSNQSRSSLINKMTAAAAASDMSTPPDSPDSPATPASATMSMDSATGSPRKTHRDVMIVPINISYEMVPELGFLIDQVLDQQPRKTNDVLVSPSNSSSLLSSSQVPASPVPSVLRPSQAMDKRNRLLDGVEAPKKCGRVHIGMGRLISVQDVAAEMNKSQKPSDANEESIAAEIIRRIQQNQSDALVVTPPSLVCAIILYGRATGGVCLGKIKELLEWLRKETLDRHYDIDWQDGEDLESIIFTVFRLINESKNLIIEGKEMTDDTNIRVNDHADNIMALSYYSNQVVNVFLLDAFFCVVYLSFSEDTVTEDEFMDRFRFLVQLLEKEFVLNWDIDKQFHTILNNYEKSGVIRRKNKDQFSLLVTMETNPVRYELLIFLASLIYPTVDTYWITSCSLSALERVPTLPRSIVPVLSQWIATHLITGRRTIYREVLSTESSRMAVDVFMSMGFLTEFQAKEKLSPDAQILLHELNIPTTETLIELTGQNSDGGMTPVSPNDPEGMMKALMAQIQMNRANSNMADLCQQIDSYRLGAASQRESFQNAQVFQKCLKQIKGILQVDTSFARKRKVELDDTEDGLVQLVYALRVNSVASSSTAADKSLRRISEAYNLK</sequence>
<dbReference type="InterPro" id="IPR045520">
    <property type="entry name" value="GPAT/DHAPAT_C"/>
</dbReference>
<evidence type="ECO:0000313" key="6">
    <source>
        <dbReference type="EMBL" id="ORZ17853.1"/>
    </source>
</evidence>
<protein>
    <submittedName>
        <fullName evidence="6">Male sterility protein-domain-containing protein</fullName>
    </submittedName>
</protein>
<gene>
    <name evidence="6" type="ORF">BCR42DRAFT_490541</name>
</gene>
<feature type="compositionally biased region" description="Low complexity" evidence="2">
    <location>
        <begin position="1087"/>
        <end position="1112"/>
    </location>
</feature>
<dbReference type="OrthoDB" id="429813at2759"/>
<dbReference type="Pfam" id="PF19277">
    <property type="entry name" value="GPAT_C"/>
    <property type="match status" value="1"/>
</dbReference>
<comment type="subcellular location">
    <subcellularLocation>
        <location evidence="1">Endomembrane system</location>
        <topology evidence="1">Peripheral membrane protein</topology>
    </subcellularLocation>
</comment>
<feature type="region of interest" description="Disordered" evidence="2">
    <location>
        <begin position="1085"/>
        <end position="1119"/>
    </location>
</feature>
<dbReference type="GO" id="GO:0004366">
    <property type="term" value="F:glycerol-3-phosphate O-acyltransferase activity"/>
    <property type="evidence" value="ECO:0007669"/>
    <property type="project" value="TreeGrafter"/>
</dbReference>
<dbReference type="PANTHER" id="PTHR12563">
    <property type="entry name" value="GLYCEROL-3-PHOSPHATE ACYLTRANSFERASE"/>
    <property type="match status" value="1"/>
</dbReference>
<evidence type="ECO:0000259" key="3">
    <source>
        <dbReference type="Pfam" id="PF01553"/>
    </source>
</evidence>
<dbReference type="GO" id="GO:0006631">
    <property type="term" value="P:fatty acid metabolic process"/>
    <property type="evidence" value="ECO:0007669"/>
    <property type="project" value="TreeGrafter"/>
</dbReference>
<dbReference type="Proteomes" id="UP000193560">
    <property type="component" value="Unassembled WGS sequence"/>
</dbReference>
<evidence type="ECO:0000313" key="7">
    <source>
        <dbReference type="Proteomes" id="UP000193560"/>
    </source>
</evidence>
<organism evidence="6 7">
    <name type="scientific">Absidia repens</name>
    <dbReference type="NCBI Taxonomy" id="90262"/>
    <lineage>
        <taxon>Eukaryota</taxon>
        <taxon>Fungi</taxon>
        <taxon>Fungi incertae sedis</taxon>
        <taxon>Mucoromycota</taxon>
        <taxon>Mucoromycotina</taxon>
        <taxon>Mucoromycetes</taxon>
        <taxon>Mucorales</taxon>
        <taxon>Cunninghamellaceae</taxon>
        <taxon>Absidia</taxon>
    </lineage>
</organism>
<dbReference type="Gene3D" id="3.40.50.720">
    <property type="entry name" value="NAD(P)-binding Rossmann-like Domain"/>
    <property type="match status" value="1"/>
</dbReference>
<dbReference type="GO" id="GO:0012505">
    <property type="term" value="C:endomembrane system"/>
    <property type="evidence" value="ECO:0007669"/>
    <property type="project" value="UniProtKB-SubCell"/>
</dbReference>
<feature type="region of interest" description="Disordered" evidence="2">
    <location>
        <begin position="1012"/>
        <end position="1049"/>
    </location>
</feature>
<evidence type="ECO:0000259" key="5">
    <source>
        <dbReference type="Pfam" id="PF19277"/>
    </source>
</evidence>
<dbReference type="InterPro" id="IPR036291">
    <property type="entry name" value="NAD(P)-bd_dom_sf"/>
</dbReference>
<feature type="domain" description="Phospholipid/glycerol acyltransferase" evidence="3">
    <location>
        <begin position="878"/>
        <end position="996"/>
    </location>
</feature>
<feature type="compositionally biased region" description="Low complexity" evidence="2">
    <location>
        <begin position="1012"/>
        <end position="1040"/>
    </location>
</feature>